<keyword evidence="1" id="KW-0732">Signal</keyword>
<gene>
    <name evidence="2" type="ORF">EG240_11920</name>
</gene>
<name>A0A3P3W4J8_9FLAO</name>
<evidence type="ECO:0000313" key="3">
    <source>
        <dbReference type="Proteomes" id="UP000275719"/>
    </source>
</evidence>
<keyword evidence="3" id="KW-1185">Reference proteome</keyword>
<feature type="chain" id="PRO_5018215265" evidence="1">
    <location>
        <begin position="19"/>
        <end position="243"/>
    </location>
</feature>
<organism evidence="2 3">
    <name type="scientific">Paenimyroides tangerinum</name>
    <dbReference type="NCBI Taxonomy" id="2488728"/>
    <lineage>
        <taxon>Bacteria</taxon>
        <taxon>Pseudomonadati</taxon>
        <taxon>Bacteroidota</taxon>
        <taxon>Flavobacteriia</taxon>
        <taxon>Flavobacteriales</taxon>
        <taxon>Flavobacteriaceae</taxon>
        <taxon>Paenimyroides</taxon>
    </lineage>
</organism>
<reference evidence="2 3" key="1">
    <citation type="submission" date="2018-11" db="EMBL/GenBank/DDBJ databases">
        <title>Flavobacterium sp. nov., YIM 102701-2 draft genome.</title>
        <authorList>
            <person name="Li G."/>
            <person name="Jiang Y."/>
        </authorList>
    </citation>
    <scope>NUCLEOTIDE SEQUENCE [LARGE SCALE GENOMIC DNA]</scope>
    <source>
        <strain evidence="2 3">YIM 102701-2</strain>
    </source>
</reference>
<dbReference type="Proteomes" id="UP000275719">
    <property type="component" value="Unassembled WGS sequence"/>
</dbReference>
<evidence type="ECO:0000256" key="1">
    <source>
        <dbReference type="SAM" id="SignalP"/>
    </source>
</evidence>
<sequence length="243" mass="26426">MKKLILPILSVFFLSSCAELQQATKQLNEIQNQGNQGGGIGQTQIANALKEALELGVSKQVVNLTKTNGFYNNSLVKIPVPQELQKVEKALRAAGLGSLADEGVKAMNNAASVAVKEATPIFVDAIKNMTITDAKNILMGGNNSATQYLKKSTTKSLYGKFNPIIKSSFNKVGADKVWKEIITTYNTLPMVQKVNPDLTDYVTNEALDGVFTMIGKEEVDIRTNINARSTNLLKSVFALQDKK</sequence>
<dbReference type="InterPro" id="IPR025245">
    <property type="entry name" value="DUF4197"/>
</dbReference>
<dbReference type="AlphaFoldDB" id="A0A3P3W4J8"/>
<accession>A0A3P3W4J8</accession>
<evidence type="ECO:0000313" key="2">
    <source>
        <dbReference type="EMBL" id="RRJ89338.1"/>
    </source>
</evidence>
<dbReference type="OrthoDB" id="5292580at2"/>
<dbReference type="PROSITE" id="PS51257">
    <property type="entry name" value="PROKAR_LIPOPROTEIN"/>
    <property type="match status" value="1"/>
</dbReference>
<dbReference type="RefSeq" id="WP_125019619.1">
    <property type="nucleotide sequence ID" value="NZ_RQVQ01000029.1"/>
</dbReference>
<dbReference type="Pfam" id="PF13852">
    <property type="entry name" value="DUF4197"/>
    <property type="match status" value="1"/>
</dbReference>
<comment type="caution">
    <text evidence="2">The sequence shown here is derived from an EMBL/GenBank/DDBJ whole genome shotgun (WGS) entry which is preliminary data.</text>
</comment>
<dbReference type="EMBL" id="RQVQ01000029">
    <property type="protein sequence ID" value="RRJ89338.1"/>
    <property type="molecule type" value="Genomic_DNA"/>
</dbReference>
<protein>
    <submittedName>
        <fullName evidence="2">DUF4197 domain-containing protein</fullName>
    </submittedName>
</protein>
<feature type="signal peptide" evidence="1">
    <location>
        <begin position="1"/>
        <end position="18"/>
    </location>
</feature>
<proteinExistence type="predicted"/>